<feature type="compositionally biased region" description="Polar residues" evidence="12">
    <location>
        <begin position="1"/>
        <end position="10"/>
    </location>
</feature>
<keyword evidence="10 11" id="KW-0804">Transcription</keyword>
<dbReference type="InterPro" id="IPR003482">
    <property type="entry name" value="Whib"/>
</dbReference>
<dbReference type="PANTHER" id="PTHR38839">
    <property type="entry name" value="TRANSCRIPTIONAL REGULATOR WHID-RELATED"/>
    <property type="match status" value="1"/>
</dbReference>
<comment type="function">
    <text evidence="11">Acts as a transcriptional regulator. Probably redox-responsive. The apo- but not holo-form probably binds DNA.</text>
</comment>
<evidence type="ECO:0000256" key="10">
    <source>
        <dbReference type="ARBA" id="ARBA00023163"/>
    </source>
</evidence>
<keyword evidence="11" id="KW-0963">Cytoplasm</keyword>
<proteinExistence type="inferred from homology"/>
<dbReference type="HAMAP" id="MF_01479">
    <property type="entry name" value="WhiB"/>
    <property type="match status" value="1"/>
</dbReference>
<reference evidence="14 17" key="2">
    <citation type="submission" date="2020-08" db="EMBL/GenBank/DDBJ databases">
        <title>Genomic Encyclopedia of Type Strains, Phase IV (KMG-V): Genome sequencing to study the core and pangenomes of soil and plant-associated prokaryotes.</title>
        <authorList>
            <person name="Whitman W."/>
        </authorList>
    </citation>
    <scope>NUCLEOTIDE SEQUENCE [LARGE SCALE GENOMIC DNA]</scope>
    <source>
        <strain evidence="14 17">B3ACCR2</strain>
    </source>
</reference>
<evidence type="ECO:0000313" key="16">
    <source>
        <dbReference type="Proteomes" id="UP000278440"/>
    </source>
</evidence>
<evidence type="ECO:0000256" key="2">
    <source>
        <dbReference type="ARBA" id="ARBA00006597"/>
    </source>
</evidence>
<dbReference type="GO" id="GO:0046872">
    <property type="term" value="F:metal ion binding"/>
    <property type="evidence" value="ECO:0007669"/>
    <property type="project" value="UniProtKB-KW"/>
</dbReference>
<protein>
    <recommendedName>
        <fullName evidence="11">Transcriptional regulator WhiB</fullName>
    </recommendedName>
</protein>
<gene>
    <name evidence="11" type="primary">whiB</name>
    <name evidence="15" type="ORF">DFJ68_2036</name>
    <name evidence="14" type="ORF">FHW14_000984</name>
</gene>
<name>A0A495Y346_9MICO</name>
<evidence type="ECO:0000313" key="14">
    <source>
        <dbReference type="EMBL" id="MBB2985835.1"/>
    </source>
</evidence>
<feature type="binding site" evidence="11">
    <location>
        <position position="61"/>
    </location>
    <ligand>
        <name>[4Fe-4S] cluster</name>
        <dbReference type="ChEBI" id="CHEBI:49883"/>
    </ligand>
</feature>
<dbReference type="GO" id="GO:0045454">
    <property type="term" value="P:cell redox homeostasis"/>
    <property type="evidence" value="ECO:0007669"/>
    <property type="project" value="TreeGrafter"/>
</dbReference>
<dbReference type="Pfam" id="PF02467">
    <property type="entry name" value="Whib"/>
    <property type="match status" value="1"/>
</dbReference>
<organism evidence="15 16">
    <name type="scientific">Terracoccus luteus</name>
    <dbReference type="NCBI Taxonomy" id="53356"/>
    <lineage>
        <taxon>Bacteria</taxon>
        <taxon>Bacillati</taxon>
        <taxon>Actinomycetota</taxon>
        <taxon>Actinomycetes</taxon>
        <taxon>Micrococcales</taxon>
        <taxon>Intrasporangiaceae</taxon>
        <taxon>Terracoccus</taxon>
    </lineage>
</organism>
<comment type="similarity">
    <text evidence="2 11">Belongs to the WhiB family.</text>
</comment>
<dbReference type="GO" id="GO:0051539">
    <property type="term" value="F:4 iron, 4 sulfur cluster binding"/>
    <property type="evidence" value="ECO:0007669"/>
    <property type="project" value="UniProtKB-UniRule"/>
</dbReference>
<feature type="binding site" evidence="11">
    <location>
        <position position="84"/>
    </location>
    <ligand>
        <name>[4Fe-4S] cluster</name>
        <dbReference type="ChEBI" id="CHEBI:49883"/>
    </ligand>
</feature>
<dbReference type="InterPro" id="IPR034768">
    <property type="entry name" value="4FE4S_WBL"/>
</dbReference>
<comment type="PTM">
    <text evidence="11">The Fe-S cluster can be nitrosylated by nitric oxide (NO).</text>
</comment>
<keyword evidence="6 11" id="KW-0411">Iron-sulfur</keyword>
<evidence type="ECO:0000256" key="4">
    <source>
        <dbReference type="ARBA" id="ARBA00022723"/>
    </source>
</evidence>
<accession>A0A495Y346</accession>
<evidence type="ECO:0000256" key="9">
    <source>
        <dbReference type="ARBA" id="ARBA00023157"/>
    </source>
</evidence>
<dbReference type="EMBL" id="RBXT01000001">
    <property type="protein sequence ID" value="RKT78588.1"/>
    <property type="molecule type" value="Genomic_DNA"/>
</dbReference>
<dbReference type="AlphaFoldDB" id="A0A495Y346"/>
<evidence type="ECO:0000256" key="11">
    <source>
        <dbReference type="HAMAP-Rule" id="MF_01479"/>
    </source>
</evidence>
<dbReference type="PANTHER" id="PTHR38839:SF2">
    <property type="entry name" value="TRANSCRIPTIONAL REGULATOR WHIB7-RELATED"/>
    <property type="match status" value="1"/>
</dbReference>
<evidence type="ECO:0000256" key="1">
    <source>
        <dbReference type="ARBA" id="ARBA00004496"/>
    </source>
</evidence>
<dbReference type="Proteomes" id="UP000590811">
    <property type="component" value="Unassembled WGS sequence"/>
</dbReference>
<feature type="region of interest" description="Disordered" evidence="12">
    <location>
        <begin position="1"/>
        <end position="34"/>
    </location>
</feature>
<keyword evidence="16" id="KW-1185">Reference proteome</keyword>
<dbReference type="Proteomes" id="UP000278440">
    <property type="component" value="Unassembled WGS sequence"/>
</dbReference>
<comment type="cofactor">
    <cofactor evidence="11">
        <name>[4Fe-4S] cluster</name>
        <dbReference type="ChEBI" id="CHEBI:49883"/>
    </cofactor>
    <text evidence="11">Binds 1 [4Fe-4S] cluster per subunit. Following nitrosylation of the [4Fe-4S] cluster binds 1 [4Fe-8(NO)] cluster per subunit.</text>
</comment>
<reference evidence="15 16" key="1">
    <citation type="submission" date="2018-10" db="EMBL/GenBank/DDBJ databases">
        <title>Sequencing the genomes of 1000 actinobacteria strains.</title>
        <authorList>
            <person name="Klenk H.-P."/>
        </authorList>
    </citation>
    <scope>NUCLEOTIDE SEQUENCE [LARGE SCALE GENOMIC DNA]</scope>
    <source>
        <strain evidence="15 16">DSM 44267</strain>
    </source>
</reference>
<feature type="domain" description="4Fe-4S Wbl-type" evidence="13">
    <location>
        <begin position="60"/>
        <end position="117"/>
    </location>
</feature>
<keyword evidence="3 11" id="KW-0004">4Fe-4S</keyword>
<keyword evidence="9 11" id="KW-1015">Disulfide bond</keyword>
<evidence type="ECO:0000256" key="12">
    <source>
        <dbReference type="SAM" id="MobiDB-lite"/>
    </source>
</evidence>
<dbReference type="GO" id="GO:0003677">
    <property type="term" value="F:DNA binding"/>
    <property type="evidence" value="ECO:0007669"/>
    <property type="project" value="UniProtKB-UniRule"/>
</dbReference>
<sequence length="134" mass="14906">MTPRIQTSTPETRHTGAGLRPESEQVAPRPGAPETEVRTMQLSELIDLRTQAQQVGETIPCRDYDAELWFAERPDDVEFAKTLCGLCPARTQCLAGALERQEPWGVWGGQLLVQGVVVPRKRPRGRPRKHPVAA</sequence>
<evidence type="ECO:0000256" key="3">
    <source>
        <dbReference type="ARBA" id="ARBA00022485"/>
    </source>
</evidence>
<keyword evidence="4 11" id="KW-0479">Metal-binding</keyword>
<feature type="binding site" evidence="11">
    <location>
        <position position="93"/>
    </location>
    <ligand>
        <name>[4Fe-4S] cluster</name>
        <dbReference type="ChEBI" id="CHEBI:49883"/>
    </ligand>
</feature>
<evidence type="ECO:0000259" key="13">
    <source>
        <dbReference type="PROSITE" id="PS51674"/>
    </source>
</evidence>
<evidence type="ECO:0000313" key="17">
    <source>
        <dbReference type="Proteomes" id="UP000590811"/>
    </source>
</evidence>
<evidence type="ECO:0000313" key="15">
    <source>
        <dbReference type="EMBL" id="RKT78588.1"/>
    </source>
</evidence>
<dbReference type="PROSITE" id="PS51674">
    <property type="entry name" value="4FE4S_WBL"/>
    <property type="match status" value="1"/>
</dbReference>
<comment type="subcellular location">
    <subcellularLocation>
        <location evidence="1 11">Cytoplasm</location>
    </subcellularLocation>
</comment>
<dbReference type="GO" id="GO:0005737">
    <property type="term" value="C:cytoplasm"/>
    <property type="evidence" value="ECO:0007669"/>
    <property type="project" value="UniProtKB-SubCell"/>
</dbReference>
<dbReference type="GO" id="GO:0047134">
    <property type="term" value="F:protein-disulfide reductase [NAD(P)H] activity"/>
    <property type="evidence" value="ECO:0007669"/>
    <property type="project" value="TreeGrafter"/>
</dbReference>
<dbReference type="GO" id="GO:0045892">
    <property type="term" value="P:negative regulation of DNA-templated transcription"/>
    <property type="evidence" value="ECO:0007669"/>
    <property type="project" value="TreeGrafter"/>
</dbReference>
<keyword evidence="8 11" id="KW-0238">DNA-binding</keyword>
<comment type="PTM">
    <text evidence="11">Upon Fe-S cluster removal intramolecular disulfide bonds are formed.</text>
</comment>
<evidence type="ECO:0000256" key="6">
    <source>
        <dbReference type="ARBA" id="ARBA00023014"/>
    </source>
</evidence>
<evidence type="ECO:0000256" key="7">
    <source>
        <dbReference type="ARBA" id="ARBA00023015"/>
    </source>
</evidence>
<feature type="binding site" evidence="11">
    <location>
        <position position="87"/>
    </location>
    <ligand>
        <name>[4Fe-4S] cluster</name>
        <dbReference type="ChEBI" id="CHEBI:49883"/>
    </ligand>
</feature>
<dbReference type="GO" id="GO:0035731">
    <property type="term" value="F:dinitrosyl-iron complex binding"/>
    <property type="evidence" value="ECO:0007669"/>
    <property type="project" value="UniProtKB-UniRule"/>
</dbReference>
<evidence type="ECO:0000256" key="5">
    <source>
        <dbReference type="ARBA" id="ARBA00023004"/>
    </source>
</evidence>
<comment type="caution">
    <text evidence="15">The sequence shown here is derived from an EMBL/GenBank/DDBJ whole genome shotgun (WGS) entry which is preliminary data.</text>
</comment>
<evidence type="ECO:0000256" key="8">
    <source>
        <dbReference type="ARBA" id="ARBA00023125"/>
    </source>
</evidence>
<dbReference type="EMBL" id="JACHVT010000002">
    <property type="protein sequence ID" value="MBB2985835.1"/>
    <property type="molecule type" value="Genomic_DNA"/>
</dbReference>
<keyword evidence="7 11" id="KW-0805">Transcription regulation</keyword>
<keyword evidence="5 11" id="KW-0408">Iron</keyword>